<accession>A0A9X4AFI1</accession>
<keyword evidence="1" id="KW-1133">Transmembrane helix</keyword>
<reference evidence="2" key="1">
    <citation type="submission" date="2022-06" db="EMBL/GenBank/DDBJ databases">
        <title>Aquibacillus sp. a new bacterium isolated from soil saline samples.</title>
        <authorList>
            <person name="Galisteo C."/>
            <person name="De La Haba R."/>
            <person name="Sanchez-Porro C."/>
            <person name="Ventosa A."/>
        </authorList>
    </citation>
    <scope>NUCLEOTIDE SEQUENCE</scope>
    <source>
        <strain evidence="2">3ASR75-54</strain>
    </source>
</reference>
<dbReference type="RefSeq" id="WP_272445238.1">
    <property type="nucleotide sequence ID" value="NZ_JAMQKC010000003.1"/>
</dbReference>
<evidence type="ECO:0000313" key="2">
    <source>
        <dbReference type="EMBL" id="MDC3416230.1"/>
    </source>
</evidence>
<gene>
    <name evidence="2" type="ORF">NC799_04815</name>
</gene>
<dbReference type="AlphaFoldDB" id="A0A9X4AFI1"/>
<dbReference type="EMBL" id="JAMQKC010000003">
    <property type="protein sequence ID" value="MDC3416230.1"/>
    <property type="molecule type" value="Genomic_DNA"/>
</dbReference>
<dbReference type="InterPro" id="IPR020390">
    <property type="entry name" value="Uncharacterised_YqhV"/>
</dbReference>
<protein>
    <submittedName>
        <fullName evidence="2">YqhV family protein</fullName>
    </submittedName>
</protein>
<keyword evidence="1" id="KW-0812">Transmembrane</keyword>
<feature type="transmembrane region" description="Helical" evidence="1">
    <location>
        <begin position="36"/>
        <end position="59"/>
    </location>
</feature>
<sequence>MDKAILGMALLRLLSGTIEISAAFLIFKIHQVDKALLINSSLAIVGPLILIITTSIGLLSIAADISYVKIIWIFVGIICIFYGVSK</sequence>
<feature type="transmembrane region" description="Helical" evidence="1">
    <location>
        <begin position="65"/>
        <end position="84"/>
    </location>
</feature>
<evidence type="ECO:0000313" key="3">
    <source>
        <dbReference type="Proteomes" id="UP001145069"/>
    </source>
</evidence>
<name>A0A9X4AFI1_9BACI</name>
<keyword evidence="3" id="KW-1185">Reference proteome</keyword>
<comment type="caution">
    <text evidence="2">The sequence shown here is derived from an EMBL/GenBank/DDBJ whole genome shotgun (WGS) entry which is preliminary data.</text>
</comment>
<evidence type="ECO:0000256" key="1">
    <source>
        <dbReference type="SAM" id="Phobius"/>
    </source>
</evidence>
<feature type="transmembrane region" description="Helical" evidence="1">
    <location>
        <begin position="6"/>
        <end position="27"/>
    </location>
</feature>
<proteinExistence type="predicted"/>
<dbReference type="Pfam" id="PF10942">
    <property type="entry name" value="DUF2619"/>
    <property type="match status" value="1"/>
</dbReference>
<organism evidence="2 3">
    <name type="scientific">Aquibacillus salsiterrae</name>
    <dbReference type="NCBI Taxonomy" id="2950439"/>
    <lineage>
        <taxon>Bacteria</taxon>
        <taxon>Bacillati</taxon>
        <taxon>Bacillota</taxon>
        <taxon>Bacilli</taxon>
        <taxon>Bacillales</taxon>
        <taxon>Bacillaceae</taxon>
        <taxon>Aquibacillus</taxon>
    </lineage>
</organism>
<dbReference type="Proteomes" id="UP001145069">
    <property type="component" value="Unassembled WGS sequence"/>
</dbReference>
<keyword evidence="1" id="KW-0472">Membrane</keyword>